<gene>
    <name evidence="1" type="ORF">DY000_02057720</name>
</gene>
<reference evidence="1 2" key="1">
    <citation type="journal article" date="2020" name="BMC Genomics">
        <title>Intraspecific diversification of the crop wild relative Brassica cretica Lam. using demographic model selection.</title>
        <authorList>
            <person name="Kioukis A."/>
            <person name="Michalopoulou V.A."/>
            <person name="Briers L."/>
            <person name="Pirintsos S."/>
            <person name="Studholme D.J."/>
            <person name="Pavlidis P."/>
            <person name="Sarris P.F."/>
        </authorList>
    </citation>
    <scope>NUCLEOTIDE SEQUENCE [LARGE SCALE GENOMIC DNA]</scope>
    <source>
        <strain evidence="2">cv. PFS-1207/04</strain>
    </source>
</reference>
<organism evidence="1 2">
    <name type="scientific">Brassica cretica</name>
    <name type="common">Mustard</name>
    <dbReference type="NCBI Taxonomy" id="69181"/>
    <lineage>
        <taxon>Eukaryota</taxon>
        <taxon>Viridiplantae</taxon>
        <taxon>Streptophyta</taxon>
        <taxon>Embryophyta</taxon>
        <taxon>Tracheophyta</taxon>
        <taxon>Spermatophyta</taxon>
        <taxon>Magnoliopsida</taxon>
        <taxon>eudicotyledons</taxon>
        <taxon>Gunneridae</taxon>
        <taxon>Pentapetalae</taxon>
        <taxon>rosids</taxon>
        <taxon>malvids</taxon>
        <taxon>Brassicales</taxon>
        <taxon>Brassicaceae</taxon>
        <taxon>Brassiceae</taxon>
        <taxon>Brassica</taxon>
    </lineage>
</organism>
<comment type="caution">
    <text evidence="1">The sequence shown here is derived from an EMBL/GenBank/DDBJ whole genome shotgun (WGS) entry which is preliminary data.</text>
</comment>
<proteinExistence type="predicted"/>
<dbReference type="EMBL" id="QGKV02002055">
    <property type="protein sequence ID" value="KAF3492921.1"/>
    <property type="molecule type" value="Genomic_DNA"/>
</dbReference>
<evidence type="ECO:0000313" key="1">
    <source>
        <dbReference type="EMBL" id="KAF3492921.1"/>
    </source>
</evidence>
<name>A0ABQ7A5G0_BRACR</name>
<dbReference type="Proteomes" id="UP000266723">
    <property type="component" value="Unassembled WGS sequence"/>
</dbReference>
<protein>
    <submittedName>
        <fullName evidence="1">Uncharacterized protein</fullName>
    </submittedName>
</protein>
<accession>A0ABQ7A5G0</accession>
<sequence length="53" mass="5929">MLSNQLVCTVVNTCFRVVHQAGKRLLELFTGQESTQLGDDQPVLNPWNGLPYP</sequence>
<evidence type="ECO:0000313" key="2">
    <source>
        <dbReference type="Proteomes" id="UP000266723"/>
    </source>
</evidence>
<keyword evidence="2" id="KW-1185">Reference proteome</keyword>